<feature type="transmembrane region" description="Helical" evidence="6">
    <location>
        <begin position="310"/>
        <end position="329"/>
    </location>
</feature>
<feature type="transmembrane region" description="Helical" evidence="6">
    <location>
        <begin position="360"/>
        <end position="384"/>
    </location>
</feature>
<dbReference type="PROSITE" id="PS50850">
    <property type="entry name" value="MFS"/>
    <property type="match status" value="1"/>
</dbReference>
<evidence type="ECO:0000256" key="4">
    <source>
        <dbReference type="ARBA" id="ARBA00022989"/>
    </source>
</evidence>
<evidence type="ECO:0000256" key="1">
    <source>
        <dbReference type="ARBA" id="ARBA00004651"/>
    </source>
</evidence>
<feature type="transmembrane region" description="Helical" evidence="6">
    <location>
        <begin position="396"/>
        <end position="420"/>
    </location>
</feature>
<dbReference type="InterPro" id="IPR036259">
    <property type="entry name" value="MFS_trans_sf"/>
</dbReference>
<sequence length="457" mass="50305">MDNVNSLTANNHFISERMDRLPVSKIHYKILCLTGLGMFLDSFDIYLASSVLSSLLKSGWSTITLNATFISASFIGLLIGALLTGFLGDKYGRKFVYRLDLLIFGGASLVAAISPNMTFLIACRGVIGIGLGAEIVTGYALLGEFVPAKVRGRWVSMLSLITNIAVPISALLGLIIIPTIGWRYMFVFVGVFSLIVWYMRKMLPESPRWYESKGRYEDAEKTVEMFEKSVEKSENIKLSPIDTSKVHQNKENVIATEGKFSDLFKGKMLSRTIVGCITLITINTLIYTFITWAPTLFLKSGINLSKSLGYTTIMMIGAPLGAIIGSFIVDRYGRKWCLVLSMILAGVIGYAYPLQRSMSIILILGFLLTILIYILVTVGLAVYVPEMFPTKIRLRGTGLANAAGRLATIFSPYGVAFLLTNYGSRPIFTCLGILLALTAFIIAVFGVETKQKPLEEI</sequence>
<keyword evidence="3 6" id="KW-0812">Transmembrane</keyword>
<feature type="transmembrane region" description="Helical" evidence="6">
    <location>
        <begin position="95"/>
        <end position="113"/>
    </location>
</feature>
<feature type="transmembrane region" description="Helical" evidence="6">
    <location>
        <begin position="269"/>
        <end position="290"/>
    </location>
</feature>
<feature type="transmembrane region" description="Helical" evidence="6">
    <location>
        <begin position="119"/>
        <end position="142"/>
    </location>
</feature>
<feature type="domain" description="Major facilitator superfamily (MFS) profile" evidence="7">
    <location>
        <begin position="30"/>
        <end position="450"/>
    </location>
</feature>
<dbReference type="RefSeq" id="WP_369869448.1">
    <property type="nucleotide sequence ID" value="NZ_JBGFFE010000035.1"/>
</dbReference>
<keyword evidence="4 6" id="KW-1133">Transmembrane helix</keyword>
<feature type="transmembrane region" description="Helical" evidence="6">
    <location>
        <begin position="26"/>
        <end position="47"/>
    </location>
</feature>
<dbReference type="CDD" id="cd17316">
    <property type="entry name" value="MFS_SV2_like"/>
    <property type="match status" value="1"/>
</dbReference>
<dbReference type="InterPro" id="IPR005828">
    <property type="entry name" value="MFS_sugar_transport-like"/>
</dbReference>
<dbReference type="EMBL" id="JBGFFE010000035">
    <property type="protein sequence ID" value="MEY8764943.1"/>
    <property type="molecule type" value="Genomic_DNA"/>
</dbReference>
<dbReference type="PROSITE" id="PS00216">
    <property type="entry name" value="SUGAR_TRANSPORT_1"/>
    <property type="match status" value="1"/>
</dbReference>
<proteinExistence type="predicted"/>
<protein>
    <submittedName>
        <fullName evidence="8">MFS transporter</fullName>
    </submittedName>
</protein>
<feature type="transmembrane region" description="Helical" evidence="6">
    <location>
        <begin position="336"/>
        <end position="354"/>
    </location>
</feature>
<comment type="caution">
    <text evidence="8">The sequence shown here is derived from an EMBL/GenBank/DDBJ whole genome shotgun (WGS) entry which is preliminary data.</text>
</comment>
<evidence type="ECO:0000256" key="5">
    <source>
        <dbReference type="ARBA" id="ARBA00023136"/>
    </source>
</evidence>
<dbReference type="InterPro" id="IPR020846">
    <property type="entry name" value="MFS_dom"/>
</dbReference>
<name>A0ABV4E1B7_9CLOT</name>
<evidence type="ECO:0000313" key="8">
    <source>
        <dbReference type="EMBL" id="MEY8764943.1"/>
    </source>
</evidence>
<reference evidence="8 9" key="1">
    <citation type="submission" date="2024-08" db="EMBL/GenBank/DDBJ databases">
        <title>Clostridium lapicellarii sp. nov., and Clostridium renhuaiense sp. nov., two species isolated from the mud in a fermentation cellar used for producing sauce-flavour Chinese liquors.</title>
        <authorList>
            <person name="Yang F."/>
            <person name="Wang H."/>
            <person name="Chen L.Q."/>
            <person name="Zhou N."/>
            <person name="Lu J.J."/>
            <person name="Pu X.X."/>
            <person name="Wan B."/>
            <person name="Wang L."/>
            <person name="Liu S.J."/>
        </authorList>
    </citation>
    <scope>NUCLEOTIDE SEQUENCE [LARGE SCALE GENOMIC DNA]</scope>
    <source>
        <strain evidence="8 9">MT-113</strain>
    </source>
</reference>
<feature type="transmembrane region" description="Helical" evidence="6">
    <location>
        <begin position="154"/>
        <end position="176"/>
    </location>
</feature>
<accession>A0ABV4E1B7</accession>
<keyword evidence="5 6" id="KW-0472">Membrane</keyword>
<dbReference type="InterPro" id="IPR005829">
    <property type="entry name" value="Sugar_transporter_CS"/>
</dbReference>
<dbReference type="Pfam" id="PF00083">
    <property type="entry name" value="Sugar_tr"/>
    <property type="match status" value="1"/>
</dbReference>
<gene>
    <name evidence="8" type="ORF">AB8S09_15075</name>
</gene>
<keyword evidence="9" id="KW-1185">Reference proteome</keyword>
<evidence type="ECO:0000256" key="2">
    <source>
        <dbReference type="ARBA" id="ARBA00022448"/>
    </source>
</evidence>
<evidence type="ECO:0000259" key="7">
    <source>
        <dbReference type="PROSITE" id="PS50850"/>
    </source>
</evidence>
<organism evidence="8 9">
    <name type="scientific">Clostridium lapidicellarium</name>
    <dbReference type="NCBI Taxonomy" id="3240931"/>
    <lineage>
        <taxon>Bacteria</taxon>
        <taxon>Bacillati</taxon>
        <taxon>Bacillota</taxon>
        <taxon>Clostridia</taxon>
        <taxon>Eubacteriales</taxon>
        <taxon>Clostridiaceae</taxon>
        <taxon>Clostridium</taxon>
    </lineage>
</organism>
<dbReference type="SUPFAM" id="SSF103473">
    <property type="entry name" value="MFS general substrate transporter"/>
    <property type="match status" value="1"/>
</dbReference>
<dbReference type="PANTHER" id="PTHR23511:SF34">
    <property type="entry name" value="SYNAPTIC VESICLE GLYCOPROTEIN 2"/>
    <property type="match status" value="1"/>
</dbReference>
<feature type="transmembrane region" description="Helical" evidence="6">
    <location>
        <begin position="182"/>
        <end position="199"/>
    </location>
</feature>
<evidence type="ECO:0000256" key="3">
    <source>
        <dbReference type="ARBA" id="ARBA00022692"/>
    </source>
</evidence>
<keyword evidence="2" id="KW-0813">Transport</keyword>
<feature type="transmembrane region" description="Helical" evidence="6">
    <location>
        <begin position="67"/>
        <end position="88"/>
    </location>
</feature>
<dbReference type="PANTHER" id="PTHR23511">
    <property type="entry name" value="SYNAPTIC VESICLE GLYCOPROTEIN 2"/>
    <property type="match status" value="1"/>
</dbReference>
<evidence type="ECO:0000313" key="9">
    <source>
        <dbReference type="Proteomes" id="UP001565220"/>
    </source>
</evidence>
<comment type="subcellular location">
    <subcellularLocation>
        <location evidence="1">Cell membrane</location>
        <topology evidence="1">Multi-pass membrane protein</topology>
    </subcellularLocation>
</comment>
<dbReference type="PROSITE" id="PS00217">
    <property type="entry name" value="SUGAR_TRANSPORT_2"/>
    <property type="match status" value="1"/>
</dbReference>
<dbReference type="Proteomes" id="UP001565220">
    <property type="component" value="Unassembled WGS sequence"/>
</dbReference>
<feature type="transmembrane region" description="Helical" evidence="6">
    <location>
        <begin position="426"/>
        <end position="447"/>
    </location>
</feature>
<evidence type="ECO:0000256" key="6">
    <source>
        <dbReference type="SAM" id="Phobius"/>
    </source>
</evidence>
<dbReference type="Gene3D" id="1.20.1250.20">
    <property type="entry name" value="MFS general substrate transporter like domains"/>
    <property type="match status" value="1"/>
</dbReference>